<gene>
    <name evidence="1" type="ORF">JGZ69_03000</name>
</gene>
<sequence length="110" mass="13151">MSINDRGLKKWQGFFMPEHVEQIKEMWLDDQKIKMPIWDEDRISEFEQLIRYAKDYNLYVDLSIYNEGFERKITCSIKALDPLKKEIKAVTSEGMESIRFDKILNVTVID</sequence>
<dbReference type="Pfam" id="PF08863">
    <property type="entry name" value="YolD"/>
    <property type="match status" value="1"/>
</dbReference>
<dbReference type="InterPro" id="IPR014962">
    <property type="entry name" value="YolD"/>
</dbReference>
<accession>A0AB37HEL8</accession>
<dbReference type="AlphaFoldDB" id="A0AB37HEL8"/>
<evidence type="ECO:0000313" key="2">
    <source>
        <dbReference type="Proteomes" id="UP000595512"/>
    </source>
</evidence>
<evidence type="ECO:0000313" key="1">
    <source>
        <dbReference type="EMBL" id="QQX25931.1"/>
    </source>
</evidence>
<dbReference type="Proteomes" id="UP000595512">
    <property type="component" value="Chromosome"/>
</dbReference>
<reference evidence="1 2" key="1">
    <citation type="submission" date="2020-12" db="EMBL/GenBank/DDBJ databases">
        <title>Taxonomic evaluation of the Bacillus sporothermodurans group of bacteria based on whole genome sequences.</title>
        <authorList>
            <person name="Fiedler G."/>
            <person name="Herbstmann A.-D."/>
            <person name="Doll E."/>
            <person name="Wenning M."/>
            <person name="Brinks E."/>
            <person name="Kabisch J."/>
            <person name="Breitenwieser F."/>
            <person name="Lappann M."/>
            <person name="Boehnlein C."/>
            <person name="Franz C."/>
        </authorList>
    </citation>
    <scope>NUCLEOTIDE SEQUENCE [LARGE SCALE GENOMIC DNA]</scope>
    <source>
        <strain evidence="1 2">DSM 10599</strain>
    </source>
</reference>
<dbReference type="KEGG" id="hspo:JGZ69_03000"/>
<proteinExistence type="predicted"/>
<dbReference type="PANTHER" id="PTHR40051">
    <property type="entry name" value="IG HYPOTHETICAL 15966"/>
    <property type="match status" value="1"/>
</dbReference>
<organism evidence="1 2">
    <name type="scientific">Heyndrickxia sporothermodurans</name>
    <dbReference type="NCBI Taxonomy" id="46224"/>
    <lineage>
        <taxon>Bacteria</taxon>
        <taxon>Bacillati</taxon>
        <taxon>Bacillota</taxon>
        <taxon>Bacilli</taxon>
        <taxon>Bacillales</taxon>
        <taxon>Bacillaceae</taxon>
        <taxon>Heyndrickxia</taxon>
    </lineage>
</organism>
<dbReference type="EMBL" id="CP066701">
    <property type="protein sequence ID" value="QQX25931.1"/>
    <property type="molecule type" value="Genomic_DNA"/>
</dbReference>
<name>A0AB37HEL8_9BACI</name>
<protein>
    <submittedName>
        <fullName evidence="1">YolD-like family protein</fullName>
    </submittedName>
</protein>
<dbReference type="PANTHER" id="PTHR40051:SF1">
    <property type="entry name" value="YOLD-LIKE FAMILY PROTEIN"/>
    <property type="match status" value="1"/>
</dbReference>
<dbReference type="RefSeq" id="WP_107957987.1">
    <property type="nucleotide sequence ID" value="NZ_CP066701.1"/>
</dbReference>